<proteinExistence type="predicted"/>
<accession>A8YGE9</accession>
<evidence type="ECO:0000313" key="1">
    <source>
        <dbReference type="EMBL" id="CAO87253.1"/>
    </source>
</evidence>
<sequence length="79" mass="9766">MPDSINRHKRDTRPHRDYHHNTFRSRFFGGGLDVGELLLLVILPPHPKRRRIRQRRHLPYYRRLWHFLALLEFYLGYCS</sequence>
<dbReference type="AlphaFoldDB" id="A8YGE9"/>
<gene>
    <name evidence="1" type="ORF">IPF_6281</name>
</gene>
<protein>
    <submittedName>
        <fullName evidence="1">Similarity. Hypothetical start</fullName>
    </submittedName>
</protein>
<dbReference type="EMBL" id="AM778938">
    <property type="protein sequence ID" value="CAO87253.1"/>
    <property type="molecule type" value="Genomic_DNA"/>
</dbReference>
<organism evidence="1">
    <name type="scientific">Microcystis aeruginosa (strain PCC 7806)</name>
    <dbReference type="NCBI Taxonomy" id="267872"/>
    <lineage>
        <taxon>Bacteria</taxon>
        <taxon>Bacillati</taxon>
        <taxon>Cyanobacteriota</taxon>
        <taxon>Cyanophyceae</taxon>
        <taxon>Oscillatoriophycideae</taxon>
        <taxon>Chroococcales</taxon>
        <taxon>Microcystaceae</taxon>
        <taxon>Microcystis</taxon>
    </lineage>
</organism>
<reference evidence="1" key="1">
    <citation type="submission" date="2007-08" db="EMBL/GenBank/DDBJ databases">
        <authorList>
            <person name="Frangeul L."/>
        </authorList>
    </citation>
    <scope>NUCLEOTIDE SEQUENCE</scope>
    <source>
        <strain evidence="1">PCC 7806</strain>
    </source>
</reference>
<name>A8YGE9_MICA7</name>